<comment type="caution">
    <text evidence="5">The sequence shown here is derived from an EMBL/GenBank/DDBJ whole genome shotgun (WGS) entry which is preliminary data.</text>
</comment>
<dbReference type="STRING" id="1263082.A0A068SBV7"/>
<dbReference type="GO" id="GO:0005509">
    <property type="term" value="F:calcium ion binding"/>
    <property type="evidence" value="ECO:0007669"/>
    <property type="project" value="InterPro"/>
</dbReference>
<evidence type="ECO:0000256" key="1">
    <source>
        <dbReference type="ARBA" id="ARBA00022723"/>
    </source>
</evidence>
<evidence type="ECO:0000313" key="6">
    <source>
        <dbReference type="Proteomes" id="UP000027586"/>
    </source>
</evidence>
<feature type="compositionally biased region" description="Low complexity" evidence="3">
    <location>
        <begin position="547"/>
        <end position="556"/>
    </location>
</feature>
<dbReference type="Proteomes" id="UP000027586">
    <property type="component" value="Unassembled WGS sequence"/>
</dbReference>
<dbReference type="Gene3D" id="1.10.238.10">
    <property type="entry name" value="EF-hand"/>
    <property type="match status" value="1"/>
</dbReference>
<dbReference type="AlphaFoldDB" id="A0A068SBV7"/>
<dbReference type="Gene3D" id="1.10.238.230">
    <property type="match status" value="1"/>
</dbReference>
<dbReference type="GO" id="GO:0019888">
    <property type="term" value="F:protein phosphatase regulator activity"/>
    <property type="evidence" value="ECO:0007669"/>
    <property type="project" value="TreeGrafter"/>
</dbReference>
<dbReference type="PANTHER" id="PTHR14095:SF0">
    <property type="entry name" value="MIP22305P"/>
    <property type="match status" value="1"/>
</dbReference>
<dbReference type="PROSITE" id="PS00018">
    <property type="entry name" value="EF_HAND_1"/>
    <property type="match status" value="1"/>
</dbReference>
<dbReference type="PANTHER" id="PTHR14095">
    <property type="entry name" value="PHOSPHATASE 2A REGULATORY SUBUNIT-RELATED"/>
    <property type="match status" value="1"/>
</dbReference>
<feature type="compositionally biased region" description="Polar residues" evidence="3">
    <location>
        <begin position="1"/>
        <end position="11"/>
    </location>
</feature>
<keyword evidence="2" id="KW-0106">Calcium</keyword>
<dbReference type="Pfam" id="PF17958">
    <property type="entry name" value="EF-hand_13"/>
    <property type="match status" value="1"/>
</dbReference>
<dbReference type="GO" id="GO:0000159">
    <property type="term" value="C:protein phosphatase type 2A complex"/>
    <property type="evidence" value="ECO:0007669"/>
    <property type="project" value="TreeGrafter"/>
</dbReference>
<name>A0A068SBV7_9FUNG</name>
<gene>
    <name evidence="5" type="ORF">LCOR_10579.1</name>
</gene>
<keyword evidence="6" id="KW-1185">Reference proteome</keyword>
<evidence type="ECO:0000259" key="4">
    <source>
        <dbReference type="PROSITE" id="PS50222"/>
    </source>
</evidence>
<dbReference type="FunFam" id="1.10.238.10:FF:000025">
    <property type="entry name" value="serine/threonine-protein phosphatase 2A regulatory subunit B'' subunit alpha"/>
    <property type="match status" value="1"/>
</dbReference>
<feature type="compositionally biased region" description="Polar residues" evidence="3">
    <location>
        <begin position="557"/>
        <end position="578"/>
    </location>
</feature>
<dbReference type="VEuPathDB" id="FungiDB:LCOR_10579.1"/>
<organism evidence="5 6">
    <name type="scientific">Lichtheimia corymbifera JMRC:FSU:9682</name>
    <dbReference type="NCBI Taxonomy" id="1263082"/>
    <lineage>
        <taxon>Eukaryota</taxon>
        <taxon>Fungi</taxon>
        <taxon>Fungi incertae sedis</taxon>
        <taxon>Mucoromycota</taxon>
        <taxon>Mucoromycotina</taxon>
        <taxon>Mucoromycetes</taxon>
        <taxon>Mucorales</taxon>
        <taxon>Lichtheimiaceae</taxon>
        <taxon>Lichtheimia</taxon>
    </lineage>
</organism>
<proteinExistence type="predicted"/>
<evidence type="ECO:0000313" key="5">
    <source>
        <dbReference type="EMBL" id="CDH59774.1"/>
    </source>
</evidence>
<evidence type="ECO:0000256" key="2">
    <source>
        <dbReference type="ARBA" id="ARBA00022837"/>
    </source>
</evidence>
<dbReference type="InterPro" id="IPR011992">
    <property type="entry name" value="EF-hand-dom_pair"/>
</dbReference>
<feature type="region of interest" description="Disordered" evidence="3">
    <location>
        <begin position="1"/>
        <end position="21"/>
    </location>
</feature>
<dbReference type="InterPro" id="IPR018247">
    <property type="entry name" value="EF_Hand_1_Ca_BS"/>
</dbReference>
<reference evidence="5" key="1">
    <citation type="submission" date="2013-08" db="EMBL/GenBank/DDBJ databases">
        <title>Gene expansion shapes genome architecture in the human pathogen Lichtheimia corymbifera: an evolutionary genomics analysis in the ancient terrestrial Mucorales (Mucoromycotina).</title>
        <authorList>
            <person name="Schwartze V.U."/>
            <person name="Winter S."/>
            <person name="Shelest E."/>
            <person name="Marcet-Houben M."/>
            <person name="Horn F."/>
            <person name="Wehner S."/>
            <person name="Hoffmann K."/>
            <person name="Riege K."/>
            <person name="Sammeth M."/>
            <person name="Nowrousian M."/>
            <person name="Valiante V."/>
            <person name="Linde J."/>
            <person name="Jacobsen I.D."/>
            <person name="Marz M."/>
            <person name="Brakhage A.A."/>
            <person name="Gabaldon T."/>
            <person name="Bocker S."/>
            <person name="Voigt K."/>
        </authorList>
    </citation>
    <scope>NUCLEOTIDE SEQUENCE [LARGE SCALE GENOMIC DNA]</scope>
    <source>
        <strain evidence="5">FSU 9682</strain>
    </source>
</reference>
<dbReference type="InterPro" id="IPR002048">
    <property type="entry name" value="EF_hand_dom"/>
</dbReference>
<keyword evidence="1" id="KW-0479">Metal-binding</keyword>
<evidence type="ECO:0000256" key="3">
    <source>
        <dbReference type="SAM" id="MobiDB-lite"/>
    </source>
</evidence>
<dbReference type="InterPro" id="IPR041534">
    <property type="entry name" value="EF-hand_13"/>
</dbReference>
<dbReference type="PROSITE" id="PS50222">
    <property type="entry name" value="EF_HAND_2"/>
    <property type="match status" value="1"/>
</dbReference>
<sequence>MLRSTANSPTNAPHDINASRNSNSNNSIPQFFFPHGKPLPVAEQERKLRKVVIIANHLFGQQPYILESQFVSVTRACGLPRYMNIALFRRIDSLHQREERISFDQFVSGWSQLSQDRFDDVSLFFNILRKPGCAWLLPEDFLPVLEDIVLHHPGLRFLADNPMFQERYIETVICRLYYEARCPSGKMTMVQFRRSNFVQMIHSLGPNVDLNSTRDCFSYKHFYVLYCKFWTLDDDHDLIISEEDLAKYNQGALAPSAIQRIMQCGRIAAFARDPGASSSPPTISCEATMEEDQVHQQSTITLTYLDYIWFLLSEVDKATPMAIEYWFRCLDTDGDGILSAYELEQFWREQEARQRFFGVPEDDQIQFQNILCQMNDLIQPRVRGQFRLQDLKRNGFLAERFFDTFLNFDRFQIHESYQGSIRAKRKEEMERRQRIHDGELIEESLLPIFDDSLGFFMISDWCEYAEIEYQQLLLSEQGDMICDEDDEEDEEEENDDTGSFEDEDEEDASQLEEACSTSDHDSDTSAPTTPTKDPITGASLHQWKQDSVSNTSSSTTMVQPSTNTSEQRQQPQDPTTAQVWLWQPNTKAGNTATTAAAAAAAVNDEMENEEQGEDRAAEWVWLISSSHHQHLTNAPPHSTS</sequence>
<feature type="region of interest" description="Disordered" evidence="3">
    <location>
        <begin position="484"/>
        <end position="578"/>
    </location>
</feature>
<dbReference type="SUPFAM" id="SSF47473">
    <property type="entry name" value="EF-hand"/>
    <property type="match status" value="2"/>
</dbReference>
<dbReference type="Gene3D" id="1.10.238.220">
    <property type="match status" value="1"/>
</dbReference>
<feature type="domain" description="EF-hand" evidence="4">
    <location>
        <begin position="318"/>
        <end position="353"/>
    </location>
</feature>
<protein>
    <submittedName>
        <fullName evidence="5">Serine threonine-protein phosphatase 2aregulatory subunit b subunit alpha isoform 2</fullName>
    </submittedName>
</protein>
<dbReference type="OrthoDB" id="5586at2759"/>
<accession>A0A068SBV7</accession>
<feature type="compositionally biased region" description="Acidic residues" evidence="3">
    <location>
        <begin position="484"/>
        <end position="510"/>
    </location>
</feature>
<dbReference type="EMBL" id="CBTN010000075">
    <property type="protein sequence ID" value="CDH59774.1"/>
    <property type="molecule type" value="Genomic_DNA"/>
</dbReference>